<dbReference type="InterPro" id="IPR043171">
    <property type="entry name" value="Ap4A_phos1/2-like"/>
</dbReference>
<feature type="domain" description="ATP adenylyltransferase C-terminal" evidence="1">
    <location>
        <begin position="1"/>
        <end position="50"/>
    </location>
</feature>
<reference evidence="2" key="1">
    <citation type="submission" date="2010-02" db="EMBL/GenBank/DDBJ databases">
        <title>Sequencing and annotation of the Blastocystis hominis genome.</title>
        <authorList>
            <person name="Wincker P."/>
        </authorList>
    </citation>
    <scope>NUCLEOTIDE SEQUENCE</scope>
    <source>
        <strain evidence="2">Singapore isolate B</strain>
    </source>
</reference>
<dbReference type="InParanoid" id="D8LY20"/>
<proteinExistence type="predicted"/>
<dbReference type="RefSeq" id="XP_012894523.1">
    <property type="nucleotide sequence ID" value="XM_013039069.1"/>
</dbReference>
<sequence>MMLVPRSCESWEHFGINSLGFAGSFFVRSEEMLHKLKEIGPLKVLQNVAVKDT</sequence>
<dbReference type="EMBL" id="FN668639">
    <property type="protein sequence ID" value="CBK20475.2"/>
    <property type="molecule type" value="Genomic_DNA"/>
</dbReference>
<name>D8LY20_BLAHO</name>
<accession>D8LY20</accession>
<dbReference type="AlphaFoldDB" id="D8LY20"/>
<dbReference type="Gene3D" id="3.30.428.70">
    <property type="match status" value="1"/>
</dbReference>
<organism evidence="2">
    <name type="scientific">Blastocystis hominis</name>
    <dbReference type="NCBI Taxonomy" id="12968"/>
    <lineage>
        <taxon>Eukaryota</taxon>
        <taxon>Sar</taxon>
        <taxon>Stramenopiles</taxon>
        <taxon>Bigyra</taxon>
        <taxon>Opalozoa</taxon>
        <taxon>Opalinata</taxon>
        <taxon>Blastocystidae</taxon>
        <taxon>Blastocystis</taxon>
    </lineage>
</organism>
<gene>
    <name evidence="2" type="ORF">GSBLH_T00000807001</name>
</gene>
<dbReference type="OrthoDB" id="10267950at2759"/>
<dbReference type="Pfam" id="PF09830">
    <property type="entry name" value="ATP_transf"/>
    <property type="match status" value="1"/>
</dbReference>
<dbReference type="Proteomes" id="UP000008312">
    <property type="component" value="Unassembled WGS sequence"/>
</dbReference>
<protein>
    <recommendedName>
        <fullName evidence="1">ATP adenylyltransferase C-terminal domain-containing protein</fullName>
    </recommendedName>
</protein>
<keyword evidence="3" id="KW-1185">Reference proteome</keyword>
<dbReference type="GeneID" id="24918097"/>
<dbReference type="GO" id="GO:0003877">
    <property type="term" value="F:ATP:ADP adenylyltransferase activity"/>
    <property type="evidence" value="ECO:0007669"/>
    <property type="project" value="InterPro"/>
</dbReference>
<evidence type="ECO:0000313" key="3">
    <source>
        <dbReference type="Proteomes" id="UP000008312"/>
    </source>
</evidence>
<evidence type="ECO:0000313" key="2">
    <source>
        <dbReference type="EMBL" id="CBK20475.2"/>
    </source>
</evidence>
<dbReference type="InterPro" id="IPR019200">
    <property type="entry name" value="ATP_adenylylTrfase_C"/>
</dbReference>
<evidence type="ECO:0000259" key="1">
    <source>
        <dbReference type="Pfam" id="PF09830"/>
    </source>
</evidence>